<sequence length="169" mass="17505">MFGDLARSRRVAYTAAFIGLITLGGWISVPFIPVPFTLQTFFVLLAAAVMKRDAVIPVTLYVVLGVLGLPVFHNGVAGMGILLGPTGGYLVGFILAVLVSGFAYESGKAVIRIAGLASGDLLILLCGMAWLIVSTGMAPAAAFVLGLAVFIPGEAVKVGAVYYLGRDLS</sequence>
<dbReference type="GeneID" id="5410104"/>
<evidence type="ECO:0000256" key="1">
    <source>
        <dbReference type="PIRNR" id="PIRNR016661"/>
    </source>
</evidence>
<accession>A7I993</accession>
<dbReference type="RefSeq" id="WP_012107353.1">
    <property type="nucleotide sequence ID" value="NC_009712.1"/>
</dbReference>
<keyword evidence="1" id="KW-1003">Cell membrane</keyword>
<keyword evidence="1 2" id="KW-0472">Membrane</keyword>
<dbReference type="Proteomes" id="UP000002408">
    <property type="component" value="Chromosome"/>
</dbReference>
<comment type="similarity">
    <text evidence="1">Belongs to the BioY family.</text>
</comment>
<dbReference type="InterPro" id="IPR003784">
    <property type="entry name" value="BioY"/>
</dbReference>
<dbReference type="PIRSF" id="PIRSF016661">
    <property type="entry name" value="BioY"/>
    <property type="match status" value="1"/>
</dbReference>
<name>A7I993_METB6</name>
<evidence type="ECO:0000313" key="3">
    <source>
        <dbReference type="EMBL" id="ABS56304.1"/>
    </source>
</evidence>
<protein>
    <submittedName>
        <fullName evidence="3">BioY protein</fullName>
    </submittedName>
</protein>
<dbReference type="Gene3D" id="1.10.1760.20">
    <property type="match status" value="1"/>
</dbReference>
<dbReference type="KEGG" id="mbn:Mboo_1788"/>
<dbReference type="eggNOG" id="arCOG02986">
    <property type="taxonomic scope" value="Archaea"/>
</dbReference>
<dbReference type="PANTHER" id="PTHR34295:SF1">
    <property type="entry name" value="BIOTIN TRANSPORTER BIOY"/>
    <property type="match status" value="1"/>
</dbReference>
<keyword evidence="4" id="KW-1185">Reference proteome</keyword>
<gene>
    <name evidence="3" type="ordered locus">Mboo_1788</name>
</gene>
<dbReference type="STRING" id="456442.Mboo_1788"/>
<feature type="transmembrane region" description="Helical" evidence="2">
    <location>
        <begin position="12"/>
        <end position="34"/>
    </location>
</feature>
<reference evidence="4" key="1">
    <citation type="journal article" date="2015" name="Microbiology">
        <title>Genome of Methanoregula boonei 6A8 reveals adaptations to oligotrophic peatland environments.</title>
        <authorList>
            <person name="Braeuer S."/>
            <person name="Cadillo-Quiroz H."/>
            <person name="Kyrpides N."/>
            <person name="Woyke T."/>
            <person name="Goodwin L."/>
            <person name="Detter C."/>
            <person name="Podell S."/>
            <person name="Yavitt J.B."/>
            <person name="Zinder S.H."/>
        </authorList>
    </citation>
    <scope>NUCLEOTIDE SEQUENCE [LARGE SCALE GENOMIC DNA]</scope>
    <source>
        <strain evidence="4">DSM 21154 / JCM 14090 / 6A8</strain>
    </source>
</reference>
<dbReference type="GO" id="GO:0015225">
    <property type="term" value="F:biotin transmembrane transporter activity"/>
    <property type="evidence" value="ECO:0007669"/>
    <property type="project" value="UniProtKB-UniRule"/>
</dbReference>
<keyword evidence="1" id="KW-0813">Transport</keyword>
<evidence type="ECO:0000256" key="2">
    <source>
        <dbReference type="SAM" id="Phobius"/>
    </source>
</evidence>
<comment type="subcellular location">
    <subcellularLocation>
        <location evidence="1">Cell membrane</location>
        <topology evidence="1">Multi-pass membrane protein</topology>
    </subcellularLocation>
</comment>
<proteinExistence type="inferred from homology"/>
<organism evidence="3 4">
    <name type="scientific">Methanoregula boonei (strain DSM 21154 / JCM 14090 / 6A8)</name>
    <dbReference type="NCBI Taxonomy" id="456442"/>
    <lineage>
        <taxon>Archaea</taxon>
        <taxon>Methanobacteriati</taxon>
        <taxon>Methanobacteriota</taxon>
        <taxon>Stenosarchaea group</taxon>
        <taxon>Methanomicrobia</taxon>
        <taxon>Methanomicrobiales</taxon>
        <taxon>Methanoregulaceae</taxon>
        <taxon>Methanoregula</taxon>
    </lineage>
</organism>
<dbReference type="EMBL" id="CP000780">
    <property type="protein sequence ID" value="ABS56304.1"/>
    <property type="molecule type" value="Genomic_DNA"/>
</dbReference>
<dbReference type="AlphaFoldDB" id="A7I993"/>
<feature type="transmembrane region" description="Helical" evidence="2">
    <location>
        <begin position="140"/>
        <end position="164"/>
    </location>
</feature>
<feature type="transmembrane region" description="Helical" evidence="2">
    <location>
        <begin position="54"/>
        <end position="72"/>
    </location>
</feature>
<evidence type="ECO:0000313" key="4">
    <source>
        <dbReference type="Proteomes" id="UP000002408"/>
    </source>
</evidence>
<keyword evidence="2" id="KW-1133">Transmembrane helix</keyword>
<feature type="transmembrane region" description="Helical" evidence="2">
    <location>
        <begin position="110"/>
        <end position="133"/>
    </location>
</feature>
<keyword evidence="2" id="KW-0812">Transmembrane</keyword>
<dbReference type="OrthoDB" id="50443at2157"/>
<dbReference type="PANTHER" id="PTHR34295">
    <property type="entry name" value="BIOTIN TRANSPORTER BIOY"/>
    <property type="match status" value="1"/>
</dbReference>
<dbReference type="HOGENOM" id="CLU_077931_1_1_2"/>
<feature type="transmembrane region" description="Helical" evidence="2">
    <location>
        <begin position="79"/>
        <end position="104"/>
    </location>
</feature>
<dbReference type="Pfam" id="PF02632">
    <property type="entry name" value="BioY"/>
    <property type="match status" value="1"/>
</dbReference>
<dbReference type="GO" id="GO:0005886">
    <property type="term" value="C:plasma membrane"/>
    <property type="evidence" value="ECO:0007669"/>
    <property type="project" value="UniProtKB-SubCell"/>
</dbReference>